<evidence type="ECO:0000313" key="11">
    <source>
        <dbReference type="Proteomes" id="UP000002852"/>
    </source>
</evidence>
<keyword evidence="5" id="KW-0255">Endonuclease</keyword>
<dbReference type="InterPro" id="IPR056924">
    <property type="entry name" value="SH3_Tf2-1"/>
</dbReference>
<dbReference type="InterPro" id="IPR016197">
    <property type="entry name" value="Chromo-like_dom_sf"/>
</dbReference>
<dbReference type="PANTHER" id="PTHR37984:SF15">
    <property type="entry name" value="INTEGRASE CATALYTIC DOMAIN-CONTAINING PROTEIN"/>
    <property type="match status" value="1"/>
</dbReference>
<dbReference type="Pfam" id="PF24626">
    <property type="entry name" value="SH3_Tf2-1"/>
    <property type="match status" value="1"/>
</dbReference>
<dbReference type="Pfam" id="PF00385">
    <property type="entry name" value="Chromo"/>
    <property type="match status" value="1"/>
</dbReference>
<dbReference type="GO" id="GO:0015074">
    <property type="term" value="P:DNA integration"/>
    <property type="evidence" value="ECO:0007669"/>
    <property type="project" value="InterPro"/>
</dbReference>
<name>A0A3B5QEQ0_XIPMA</name>
<evidence type="ECO:0000256" key="1">
    <source>
        <dbReference type="ARBA" id="ARBA00004123"/>
    </source>
</evidence>
<dbReference type="SUPFAM" id="SSF54160">
    <property type="entry name" value="Chromo domain-like"/>
    <property type="match status" value="1"/>
</dbReference>
<evidence type="ECO:0000256" key="6">
    <source>
        <dbReference type="ARBA" id="ARBA00022801"/>
    </source>
</evidence>
<dbReference type="AlphaFoldDB" id="A0A3B5QEQ0"/>
<dbReference type="InterPro" id="IPR050951">
    <property type="entry name" value="Retrovirus_Pol_polyprotein"/>
</dbReference>
<dbReference type="InterPro" id="IPR012337">
    <property type="entry name" value="RNaseH-like_sf"/>
</dbReference>
<evidence type="ECO:0000256" key="5">
    <source>
        <dbReference type="ARBA" id="ARBA00022759"/>
    </source>
</evidence>
<reference evidence="11" key="2">
    <citation type="journal article" date="2013" name="Nat. Genet.">
        <title>The genome of the platyfish, Xiphophorus maculatus, provides insights into evolutionary adaptation and several complex traits.</title>
        <authorList>
            <person name="Schartl M."/>
            <person name="Walter R.B."/>
            <person name="Shen Y."/>
            <person name="Garcia T."/>
            <person name="Catchen J."/>
            <person name="Amores A."/>
            <person name="Braasch I."/>
            <person name="Chalopin D."/>
            <person name="Volff J.N."/>
            <person name="Lesch K.P."/>
            <person name="Bisazza A."/>
            <person name="Minx P."/>
            <person name="Hillier L."/>
            <person name="Wilson R.K."/>
            <person name="Fuerstenberg S."/>
            <person name="Boore J."/>
            <person name="Searle S."/>
            <person name="Postlethwait J.H."/>
            <person name="Warren W.C."/>
        </authorList>
    </citation>
    <scope>NUCLEOTIDE SEQUENCE [LARGE SCALE GENOMIC DNA]</scope>
    <source>
        <strain evidence="11">JP 163 A</strain>
    </source>
</reference>
<feature type="domain" description="Integrase catalytic" evidence="9">
    <location>
        <begin position="127"/>
        <end position="288"/>
    </location>
</feature>
<evidence type="ECO:0000256" key="7">
    <source>
        <dbReference type="ARBA" id="ARBA00022918"/>
    </source>
</evidence>
<reference evidence="10" key="4">
    <citation type="submission" date="2025-09" db="UniProtKB">
        <authorList>
            <consortium name="Ensembl"/>
        </authorList>
    </citation>
    <scope>IDENTIFICATION</scope>
    <source>
        <strain evidence="10">JP 163 A</strain>
    </source>
</reference>
<keyword evidence="2" id="KW-0808">Transferase</keyword>
<keyword evidence="4" id="KW-0540">Nuclease</keyword>
<evidence type="ECO:0000313" key="10">
    <source>
        <dbReference type="Ensembl" id="ENSXMAP00000029481.1"/>
    </source>
</evidence>
<keyword evidence="3" id="KW-0548">Nucleotidyltransferase</keyword>
<dbReference type="SMART" id="SM00298">
    <property type="entry name" value="CHROMO"/>
    <property type="match status" value="1"/>
</dbReference>
<dbReference type="GO" id="GO:0005634">
    <property type="term" value="C:nucleus"/>
    <property type="evidence" value="ECO:0007669"/>
    <property type="project" value="UniProtKB-SubCell"/>
</dbReference>
<dbReference type="SUPFAM" id="SSF56672">
    <property type="entry name" value="DNA/RNA polymerases"/>
    <property type="match status" value="1"/>
</dbReference>
<evidence type="ECO:0000259" key="8">
    <source>
        <dbReference type="PROSITE" id="PS50013"/>
    </source>
</evidence>
<protein>
    <recommendedName>
        <fullName evidence="12">Integrase catalytic domain-containing protein</fullName>
    </recommendedName>
</protein>
<evidence type="ECO:0000256" key="3">
    <source>
        <dbReference type="ARBA" id="ARBA00022695"/>
    </source>
</evidence>
<dbReference type="SUPFAM" id="SSF53098">
    <property type="entry name" value="Ribonuclease H-like"/>
    <property type="match status" value="1"/>
</dbReference>
<comment type="subcellular location">
    <subcellularLocation>
        <location evidence="1">Nucleus</location>
    </subcellularLocation>
</comment>
<evidence type="ECO:0000256" key="2">
    <source>
        <dbReference type="ARBA" id="ARBA00022679"/>
    </source>
</evidence>
<evidence type="ECO:0008006" key="12">
    <source>
        <dbReference type="Google" id="ProtNLM"/>
    </source>
</evidence>
<keyword evidence="11" id="KW-1185">Reference proteome</keyword>
<evidence type="ECO:0000256" key="4">
    <source>
        <dbReference type="ARBA" id="ARBA00022722"/>
    </source>
</evidence>
<dbReference type="InterPro" id="IPR041373">
    <property type="entry name" value="RT_RNaseH"/>
</dbReference>
<dbReference type="GO" id="GO:0003676">
    <property type="term" value="F:nucleic acid binding"/>
    <property type="evidence" value="ECO:0007669"/>
    <property type="project" value="InterPro"/>
</dbReference>
<proteinExistence type="predicted"/>
<dbReference type="InterPro" id="IPR000953">
    <property type="entry name" value="Chromo/chromo_shadow_dom"/>
</dbReference>
<accession>A0A3B5QEQ0</accession>
<dbReference type="InterPro" id="IPR036397">
    <property type="entry name" value="RNaseH_sf"/>
</dbReference>
<evidence type="ECO:0000259" key="9">
    <source>
        <dbReference type="PROSITE" id="PS50994"/>
    </source>
</evidence>
<dbReference type="Gene3D" id="2.40.50.40">
    <property type="match status" value="1"/>
</dbReference>
<reference evidence="10" key="3">
    <citation type="submission" date="2025-08" db="UniProtKB">
        <authorList>
            <consortium name="Ensembl"/>
        </authorList>
    </citation>
    <scope>IDENTIFICATION</scope>
    <source>
        <strain evidence="10">JP 163 A</strain>
    </source>
</reference>
<dbReference type="InParanoid" id="A0A3B5QEQ0"/>
<dbReference type="Proteomes" id="UP000002852">
    <property type="component" value="Unassembled WGS sequence"/>
</dbReference>
<dbReference type="GO" id="GO:0003964">
    <property type="term" value="F:RNA-directed DNA polymerase activity"/>
    <property type="evidence" value="ECO:0007669"/>
    <property type="project" value="UniProtKB-KW"/>
</dbReference>
<dbReference type="GeneTree" id="ENSGT00940000176277"/>
<sequence>MQTEQHGNGVFKNLQSSQLQNCSKKWHLHDNCHDSSSVLSMLCLNTHSAHRPRLIAYLFHLVPALLKHLSASASLPDYRQSRASSDGTHPCAFFSRKLSSSETNYDVGDRELLAVKLALEEWRHWLEGAKELFVVWTVQKICSTSSQQGDSTPGKPVVDRFSKMSHLIPLRKLPSSKELGGILAWEVFRLHGLPTDIVSDRGHQFVSRFWKEFCGLLGISVSLSSGFHPQTDGQTERINQEVETKLRMLSEHDPSSWSQNLPWVEYALNSLPSNSTGLSPFYTVYGYQPPVLSLQERPIRVPSAHASALKCQQVWSQARRALLKTSALCSRFANRRRLPAPTYLKEQKVWLSTKDLPLWIENRKLAPCFIGLFPIFKVVNPVAVRLRLPRTLRVCLTFHVSRVKPVFTSRLVPSSRFPPPARIINGGPAYAVRRLLRSRRWGRSMHYLVDWEGYGPEERSWVPVQHVLDKSLIREFHRSNPDQPCGPSGAGP</sequence>
<dbReference type="Pfam" id="PF17917">
    <property type="entry name" value="RT_RNaseH"/>
    <property type="match status" value="1"/>
</dbReference>
<dbReference type="GO" id="GO:0016787">
    <property type="term" value="F:hydrolase activity"/>
    <property type="evidence" value="ECO:0007669"/>
    <property type="project" value="UniProtKB-KW"/>
</dbReference>
<organism evidence="10 11">
    <name type="scientific">Xiphophorus maculatus</name>
    <name type="common">Southern platyfish</name>
    <name type="synonym">Platypoecilus maculatus</name>
    <dbReference type="NCBI Taxonomy" id="8083"/>
    <lineage>
        <taxon>Eukaryota</taxon>
        <taxon>Metazoa</taxon>
        <taxon>Chordata</taxon>
        <taxon>Craniata</taxon>
        <taxon>Vertebrata</taxon>
        <taxon>Euteleostomi</taxon>
        <taxon>Actinopterygii</taxon>
        <taxon>Neopterygii</taxon>
        <taxon>Teleostei</taxon>
        <taxon>Neoteleostei</taxon>
        <taxon>Acanthomorphata</taxon>
        <taxon>Ovalentaria</taxon>
        <taxon>Atherinomorphae</taxon>
        <taxon>Cyprinodontiformes</taxon>
        <taxon>Poeciliidae</taxon>
        <taxon>Poeciliinae</taxon>
        <taxon>Xiphophorus</taxon>
    </lineage>
</organism>
<dbReference type="GO" id="GO:0004519">
    <property type="term" value="F:endonuclease activity"/>
    <property type="evidence" value="ECO:0007669"/>
    <property type="project" value="UniProtKB-KW"/>
</dbReference>
<reference evidence="11" key="1">
    <citation type="submission" date="2012-01" db="EMBL/GenBank/DDBJ databases">
        <authorList>
            <person name="Walter R."/>
            <person name="Schartl M."/>
            <person name="Warren W."/>
        </authorList>
    </citation>
    <scope>NUCLEOTIDE SEQUENCE [LARGE SCALE GENOMIC DNA]</scope>
    <source>
        <strain evidence="11">JP 163 A</strain>
    </source>
</reference>
<dbReference type="InterPro" id="IPR001584">
    <property type="entry name" value="Integrase_cat-core"/>
</dbReference>
<dbReference type="PANTHER" id="PTHR37984">
    <property type="entry name" value="PROTEIN CBG26694"/>
    <property type="match status" value="1"/>
</dbReference>
<keyword evidence="7" id="KW-0695">RNA-directed DNA polymerase</keyword>
<dbReference type="Ensembl" id="ENSXMAT00000030575.1">
    <property type="protein sequence ID" value="ENSXMAP00000029481.1"/>
    <property type="gene ID" value="ENSXMAG00000024370.1"/>
</dbReference>
<dbReference type="CDD" id="cd00024">
    <property type="entry name" value="CD_CSD"/>
    <property type="match status" value="1"/>
</dbReference>
<dbReference type="OMA" id="ERTHQMS"/>
<keyword evidence="6" id="KW-0378">Hydrolase</keyword>
<dbReference type="InterPro" id="IPR043502">
    <property type="entry name" value="DNA/RNA_pol_sf"/>
</dbReference>
<dbReference type="Gene3D" id="3.30.420.10">
    <property type="entry name" value="Ribonuclease H-like superfamily/Ribonuclease H"/>
    <property type="match status" value="1"/>
</dbReference>
<dbReference type="PROSITE" id="PS50994">
    <property type="entry name" value="INTEGRASE"/>
    <property type="match status" value="1"/>
</dbReference>
<dbReference type="InterPro" id="IPR023780">
    <property type="entry name" value="Chromo_domain"/>
</dbReference>
<dbReference type="PROSITE" id="PS50013">
    <property type="entry name" value="CHROMO_2"/>
    <property type="match status" value="1"/>
</dbReference>
<feature type="domain" description="Chromo" evidence="8">
    <location>
        <begin position="430"/>
        <end position="488"/>
    </location>
</feature>
<dbReference type="STRING" id="8083.ENSXMAP00000029481"/>